<feature type="compositionally biased region" description="Basic residues" evidence="3">
    <location>
        <begin position="124"/>
        <end position="155"/>
    </location>
</feature>
<dbReference type="Proteomes" id="UP000663843">
    <property type="component" value="Unassembled WGS sequence"/>
</dbReference>
<dbReference type="EMBL" id="CAJMWT010001850">
    <property type="protein sequence ID" value="CAE6422747.1"/>
    <property type="molecule type" value="Genomic_DNA"/>
</dbReference>
<dbReference type="SUPFAM" id="SSF54928">
    <property type="entry name" value="RNA-binding domain, RBD"/>
    <property type="match status" value="1"/>
</dbReference>
<proteinExistence type="predicted"/>
<evidence type="ECO:0000256" key="2">
    <source>
        <dbReference type="PROSITE-ProRule" id="PRU00176"/>
    </source>
</evidence>
<dbReference type="InterPro" id="IPR012677">
    <property type="entry name" value="Nucleotide-bd_a/b_plait_sf"/>
</dbReference>
<dbReference type="SMART" id="SM00360">
    <property type="entry name" value="RRM"/>
    <property type="match status" value="1"/>
</dbReference>
<feature type="region of interest" description="Disordered" evidence="3">
    <location>
        <begin position="1"/>
        <end position="37"/>
    </location>
</feature>
<organism evidence="5 6">
    <name type="scientific">Rhizoctonia solani</name>
    <dbReference type="NCBI Taxonomy" id="456999"/>
    <lineage>
        <taxon>Eukaryota</taxon>
        <taxon>Fungi</taxon>
        <taxon>Dikarya</taxon>
        <taxon>Basidiomycota</taxon>
        <taxon>Agaricomycotina</taxon>
        <taxon>Agaricomycetes</taxon>
        <taxon>Cantharellales</taxon>
        <taxon>Ceratobasidiaceae</taxon>
        <taxon>Rhizoctonia</taxon>
    </lineage>
</organism>
<dbReference type="GO" id="GO:0000398">
    <property type="term" value="P:mRNA splicing, via spliceosome"/>
    <property type="evidence" value="ECO:0007669"/>
    <property type="project" value="TreeGrafter"/>
</dbReference>
<dbReference type="PROSITE" id="PS50102">
    <property type="entry name" value="RRM"/>
    <property type="match status" value="1"/>
</dbReference>
<dbReference type="PANTHER" id="PTHR15481">
    <property type="entry name" value="RIBONUCLEIC ACID BINDING PROTEIN S1"/>
    <property type="match status" value="1"/>
</dbReference>
<evidence type="ECO:0000313" key="6">
    <source>
        <dbReference type="Proteomes" id="UP000663843"/>
    </source>
</evidence>
<gene>
    <name evidence="5" type="ORF">RDB_LOCUS55131</name>
</gene>
<dbReference type="AlphaFoldDB" id="A0A8H2XCQ3"/>
<sequence>MAGDEEMRSRSPSRSPSRGRNRSGTRSRSRSRSPITRTVFVKNLTRNIVHGHLRAVFSPYGDIRKIHMPTHQKSGQTKGSAHIEFYDSQAAKTAVTHMHTGLLDGATLTVEFSDPPRSPSPRRQSPRRQYSPRRTRRPPSPIRNRRPPPRRRTPPPRRYGGDSYRPRSLSPSRTAEPAAGAEVVRFLVVLLGPRTLVQAGPHVQDRLAGLTLDRLADRGAVAEALEPALVLLRSHKK</sequence>
<keyword evidence="1 2" id="KW-0694">RNA-binding</keyword>
<dbReference type="GO" id="GO:0005737">
    <property type="term" value="C:cytoplasm"/>
    <property type="evidence" value="ECO:0007669"/>
    <property type="project" value="TreeGrafter"/>
</dbReference>
<protein>
    <recommendedName>
        <fullName evidence="4">RRM domain-containing protein</fullName>
    </recommendedName>
</protein>
<feature type="domain" description="RRM" evidence="4">
    <location>
        <begin position="37"/>
        <end position="115"/>
    </location>
</feature>
<reference evidence="5" key="1">
    <citation type="submission" date="2021-01" db="EMBL/GenBank/DDBJ databases">
        <authorList>
            <person name="Kaushik A."/>
        </authorList>
    </citation>
    <scope>NUCLEOTIDE SEQUENCE</scope>
    <source>
        <strain evidence="5">AG2-2IIIB</strain>
    </source>
</reference>
<evidence type="ECO:0000259" key="4">
    <source>
        <dbReference type="PROSITE" id="PS50102"/>
    </source>
</evidence>
<dbReference type="InterPro" id="IPR000504">
    <property type="entry name" value="RRM_dom"/>
</dbReference>
<evidence type="ECO:0000256" key="1">
    <source>
        <dbReference type="ARBA" id="ARBA00022884"/>
    </source>
</evidence>
<dbReference type="Pfam" id="PF00076">
    <property type="entry name" value="RRM_1"/>
    <property type="match status" value="1"/>
</dbReference>
<dbReference type="GO" id="GO:0003723">
    <property type="term" value="F:RNA binding"/>
    <property type="evidence" value="ECO:0007669"/>
    <property type="project" value="UniProtKB-UniRule"/>
</dbReference>
<feature type="compositionally biased region" description="Basic residues" evidence="3">
    <location>
        <begin position="17"/>
        <end position="31"/>
    </location>
</feature>
<accession>A0A8H2XCQ3</accession>
<evidence type="ECO:0000256" key="3">
    <source>
        <dbReference type="SAM" id="MobiDB-lite"/>
    </source>
</evidence>
<dbReference type="PANTHER" id="PTHR15481:SF0">
    <property type="entry name" value="LD23870P-RELATED"/>
    <property type="match status" value="1"/>
</dbReference>
<feature type="region of interest" description="Disordered" evidence="3">
    <location>
        <begin position="109"/>
        <end position="177"/>
    </location>
</feature>
<dbReference type="InterPro" id="IPR035979">
    <property type="entry name" value="RBD_domain_sf"/>
</dbReference>
<evidence type="ECO:0000313" key="5">
    <source>
        <dbReference type="EMBL" id="CAE6422747.1"/>
    </source>
</evidence>
<dbReference type="Gene3D" id="3.30.70.330">
    <property type="match status" value="1"/>
</dbReference>
<dbReference type="GO" id="GO:0061574">
    <property type="term" value="C:ASAP complex"/>
    <property type="evidence" value="ECO:0007669"/>
    <property type="project" value="TreeGrafter"/>
</dbReference>
<comment type="caution">
    <text evidence="5">The sequence shown here is derived from an EMBL/GenBank/DDBJ whole genome shotgun (WGS) entry which is preliminary data.</text>
</comment>
<name>A0A8H2XCQ3_9AGAM</name>
<dbReference type="GO" id="GO:0005654">
    <property type="term" value="C:nucleoplasm"/>
    <property type="evidence" value="ECO:0007669"/>
    <property type="project" value="TreeGrafter"/>
</dbReference>